<organism evidence="1">
    <name type="scientific">marine sediment metagenome</name>
    <dbReference type="NCBI Taxonomy" id="412755"/>
    <lineage>
        <taxon>unclassified sequences</taxon>
        <taxon>metagenomes</taxon>
        <taxon>ecological metagenomes</taxon>
    </lineage>
</organism>
<gene>
    <name evidence="1" type="ORF">LCGC14_0740480</name>
</gene>
<comment type="caution">
    <text evidence="1">The sequence shown here is derived from an EMBL/GenBank/DDBJ whole genome shotgun (WGS) entry which is preliminary data.</text>
</comment>
<evidence type="ECO:0008006" key="2">
    <source>
        <dbReference type="Google" id="ProtNLM"/>
    </source>
</evidence>
<evidence type="ECO:0000313" key="1">
    <source>
        <dbReference type="EMBL" id="KKN39734.1"/>
    </source>
</evidence>
<proteinExistence type="predicted"/>
<sequence>MQVTMVKTRKDYQCVKCDKLIHKGDPSFVRTGSVLKNEKRRYFKSRYHSSCLGQLFLDEYDKGRTNESNAKGRPPFLDVLTMEQRKLRNRTASYLNGHDKKNLIRYYEEENPSRVLDTWFLIAERIEILLTFEVPFNLPWKDNELAIKMVRNEPQLIMKLTNVKLEEFPEIIWEYVRTSRRAIREQ</sequence>
<dbReference type="EMBL" id="LAZR01001746">
    <property type="protein sequence ID" value="KKN39734.1"/>
    <property type="molecule type" value="Genomic_DNA"/>
</dbReference>
<dbReference type="AlphaFoldDB" id="A0A0F9QB48"/>
<name>A0A0F9QB48_9ZZZZ</name>
<accession>A0A0F9QB48</accession>
<reference evidence="1" key="1">
    <citation type="journal article" date="2015" name="Nature">
        <title>Complex archaea that bridge the gap between prokaryotes and eukaryotes.</title>
        <authorList>
            <person name="Spang A."/>
            <person name="Saw J.H."/>
            <person name="Jorgensen S.L."/>
            <person name="Zaremba-Niedzwiedzka K."/>
            <person name="Martijn J."/>
            <person name="Lind A.E."/>
            <person name="van Eijk R."/>
            <person name="Schleper C."/>
            <person name="Guy L."/>
            <person name="Ettema T.J."/>
        </authorList>
    </citation>
    <scope>NUCLEOTIDE SEQUENCE</scope>
</reference>
<protein>
    <recommendedName>
        <fullName evidence="2">PARP-type domain-containing protein</fullName>
    </recommendedName>
</protein>